<dbReference type="InterPro" id="IPR020449">
    <property type="entry name" value="Tscrpt_reg_AraC-type_HTH"/>
</dbReference>
<dbReference type="Gene3D" id="2.130.10.10">
    <property type="entry name" value="YVTN repeat-like/Quinoprotein amine dehydrogenase"/>
    <property type="match status" value="2"/>
</dbReference>
<reference evidence="12 13" key="1">
    <citation type="submission" date="2020-08" db="EMBL/GenBank/DDBJ databases">
        <title>Genomic Encyclopedia of Type Strains, Phase IV (KMG-IV): sequencing the most valuable type-strain genomes for metagenomic binning, comparative biology and taxonomic classification.</title>
        <authorList>
            <person name="Goeker M."/>
        </authorList>
    </citation>
    <scope>NUCLEOTIDE SEQUENCE [LARGE SCALE GENOMIC DNA]</scope>
    <source>
        <strain evidence="12 13">DSM 104969</strain>
    </source>
</reference>
<feature type="domain" description="HTH araC/xylS-type" evidence="9">
    <location>
        <begin position="1230"/>
        <end position="1327"/>
    </location>
</feature>
<dbReference type="Gene3D" id="2.60.40.10">
    <property type="entry name" value="Immunoglobulins"/>
    <property type="match status" value="1"/>
</dbReference>
<evidence type="ECO:0000256" key="5">
    <source>
        <dbReference type="ARBA" id="ARBA00023125"/>
    </source>
</evidence>
<dbReference type="PRINTS" id="PR00032">
    <property type="entry name" value="HTHARAC"/>
</dbReference>
<dbReference type="SUPFAM" id="SSF63829">
    <property type="entry name" value="Calcium-dependent phosphotriesterase"/>
    <property type="match status" value="2"/>
</dbReference>
<evidence type="ECO:0000256" key="1">
    <source>
        <dbReference type="ARBA" id="ARBA00000085"/>
    </source>
</evidence>
<evidence type="ECO:0000256" key="6">
    <source>
        <dbReference type="ARBA" id="ARBA00023163"/>
    </source>
</evidence>
<dbReference type="EMBL" id="JACIEP010000001">
    <property type="protein sequence ID" value="MBB4034264.1"/>
    <property type="molecule type" value="Genomic_DNA"/>
</dbReference>
<feature type="domain" description="Histidine kinase" evidence="10">
    <location>
        <begin position="834"/>
        <end position="1051"/>
    </location>
</feature>
<dbReference type="CDD" id="cd17574">
    <property type="entry name" value="REC_OmpR"/>
    <property type="match status" value="1"/>
</dbReference>
<dbReference type="Pfam" id="PF07494">
    <property type="entry name" value="Reg_prop"/>
    <property type="match status" value="5"/>
</dbReference>
<evidence type="ECO:0000256" key="2">
    <source>
        <dbReference type="ARBA" id="ARBA00012438"/>
    </source>
</evidence>
<dbReference type="InterPro" id="IPR011047">
    <property type="entry name" value="Quinoprotein_ADH-like_sf"/>
</dbReference>
<comment type="catalytic activity">
    <reaction evidence="1">
        <text>ATP + protein L-histidine = ADP + protein N-phospho-L-histidine.</text>
        <dbReference type="EC" id="2.7.13.3"/>
    </reaction>
</comment>
<keyword evidence="6" id="KW-0804">Transcription</keyword>
<dbReference type="Pfam" id="PF00072">
    <property type="entry name" value="Response_reg"/>
    <property type="match status" value="1"/>
</dbReference>
<dbReference type="InterPro" id="IPR015943">
    <property type="entry name" value="WD40/YVTN_repeat-like_dom_sf"/>
</dbReference>
<keyword evidence="8" id="KW-1133">Transmembrane helix</keyword>
<dbReference type="InterPro" id="IPR005467">
    <property type="entry name" value="His_kinase_dom"/>
</dbReference>
<dbReference type="SUPFAM" id="SSF55874">
    <property type="entry name" value="ATPase domain of HSP90 chaperone/DNA topoisomerase II/histidine kinase"/>
    <property type="match status" value="1"/>
</dbReference>
<dbReference type="PROSITE" id="PS50109">
    <property type="entry name" value="HIS_KIN"/>
    <property type="match status" value="1"/>
</dbReference>
<dbReference type="PANTHER" id="PTHR43547:SF2">
    <property type="entry name" value="HYBRID SIGNAL TRANSDUCTION HISTIDINE KINASE C"/>
    <property type="match status" value="1"/>
</dbReference>
<keyword evidence="3 7" id="KW-0597">Phosphoprotein</keyword>
<dbReference type="GO" id="GO:0000155">
    <property type="term" value="F:phosphorelay sensor kinase activity"/>
    <property type="evidence" value="ECO:0007669"/>
    <property type="project" value="InterPro"/>
</dbReference>
<dbReference type="PANTHER" id="PTHR43547">
    <property type="entry name" value="TWO-COMPONENT HISTIDINE KINASE"/>
    <property type="match status" value="1"/>
</dbReference>
<dbReference type="PROSITE" id="PS01124">
    <property type="entry name" value="HTH_ARAC_FAMILY_2"/>
    <property type="match status" value="1"/>
</dbReference>
<dbReference type="InterPro" id="IPR003594">
    <property type="entry name" value="HATPase_dom"/>
</dbReference>
<dbReference type="InterPro" id="IPR001789">
    <property type="entry name" value="Sig_transdc_resp-reg_receiver"/>
</dbReference>
<dbReference type="InterPro" id="IPR003661">
    <property type="entry name" value="HisK_dim/P_dom"/>
</dbReference>
<dbReference type="Gene3D" id="1.10.10.60">
    <property type="entry name" value="Homeodomain-like"/>
    <property type="match status" value="1"/>
</dbReference>
<dbReference type="InterPro" id="IPR036890">
    <property type="entry name" value="HATPase_C_sf"/>
</dbReference>
<sequence length="1327" mass="152130">MITFFLGTSPVSAKKYPYFNHLGVEDGLAQNTVYCILQDNRGFMWFGTKDGLSRYDGYEFRNYRNDKNDPQSIGNNCIRSLFQDFNGEIWVGTDAGAYIYHPDKDCFEYLDAMTKDSIKIQKEVNDIKQDQNGVYWFAVDWQGVFSYNPVNKELVFYELNAIVNAWCIYIDKENKVWIGTHGGGLNYFNAEKQQFEKVNYLFDNQVGDNEDDIYRIFQDDYNDLLITTANSGVKRLNLVTNKIQPFLPLQSYSSLFVRDVIRKSDNEIWFATGGGICVYDVLKKEVEFLQHNRSNPYTISDNATYSIYKDREGGIWVGTYFGGINYYPYQYTPFNKYYPVENRNEASTLIGKRIREFQATNDGRVWIGTEDGGLSLFDPQSDTFEHYLANGKPGNVSYNNIHGLLIDDNQLWIGTYNHGLDIMDLITQKVVKHYAKTDKENSICDNSIFSIYKDHSGRVWIGTLYGLCYYNAESDNFTRVSSLGNIFVSDILQTKDGMVWVGALGGGLYRFNPNDNKWTVFKNDPKNPASLSHNKIISLFEDSKMTLWITTEGGGLCKYNPKEENFASFTTNEGLPNNVVYKVVEDNHSNLWFTTNQGIVCMNMNDYSIKQYTKSDGLLSNQFNYKSGVKDINGHIYFGGLEGFVSFDPASFVSNSHAPSVYIVQFELFNTIVKPGEKNSPLKKAIESTEKIELKYNQSTFSFSFAALSYVAPEKNRYAYMLEGFDEDWIYLEKAQKVGYSNVPPGKYTMKVKASNNNGVWSDKITSIEIDILPPFYKTVWAYIIYFIIIVSIIALLTVSYRNKIRKKNKRRQEVFENEKSREIYDAKIAFFTNITHEIRTPLSLIKGPLEYIIKEKVSNTERSEYLKVIERNTNRLLDLSNQLLDFRKTEQKGFRLNFTSTDISLLINEIYMRFNASAIRRNIKFEIDLPSESFQADVDKEAFTKILSNLFNNAVKYAKSEIYLTVKKDTDSFHIIIRNDGNKIKGHLQDKIFEPFYQQIEEGDTKHIPTGTGLGLPLARSLAELHDGSLRYIHSDDQFNYFQLTLPIVQSIRVNLEHNIGKPVQEELLILNDEPTNLSKYSLLIVEDDEDLRLFLCNQLKGHYNIFKATNGAEALEILNAQHINAIITDIAMPVMDGLQLCKEIKSNIDYSHIPIILLTARTTLQSKIEGLDAGADAYVEKPFSMEHMLAQLSNLLSNRNKLKEAFIHSPLVKIKSIAPTKADETFLKEVTEVIHKNISDTQFNVDALASALNMSRSSLHRKIKGISELTPNDFILLVKLKKAAEYIKEGYRVSEVCFIVGFNSPSYFSKVFKKQFGVSPTEWMQ</sequence>
<keyword evidence="4" id="KW-0805">Transcription regulation</keyword>
<keyword evidence="5 12" id="KW-0238">DNA-binding</keyword>
<dbReference type="SUPFAM" id="SSF52172">
    <property type="entry name" value="CheY-like"/>
    <property type="match status" value="1"/>
</dbReference>
<evidence type="ECO:0000256" key="8">
    <source>
        <dbReference type="SAM" id="Phobius"/>
    </source>
</evidence>
<evidence type="ECO:0000256" key="7">
    <source>
        <dbReference type="PROSITE-ProRule" id="PRU00169"/>
    </source>
</evidence>
<dbReference type="CDD" id="cd00082">
    <property type="entry name" value="HisKA"/>
    <property type="match status" value="1"/>
</dbReference>
<feature type="domain" description="Response regulatory" evidence="11">
    <location>
        <begin position="1083"/>
        <end position="1198"/>
    </location>
</feature>
<dbReference type="SUPFAM" id="SSF46689">
    <property type="entry name" value="Homeodomain-like"/>
    <property type="match status" value="1"/>
</dbReference>
<evidence type="ECO:0000259" key="10">
    <source>
        <dbReference type="PROSITE" id="PS50109"/>
    </source>
</evidence>
<dbReference type="Gene3D" id="1.10.287.130">
    <property type="match status" value="1"/>
</dbReference>
<evidence type="ECO:0000256" key="3">
    <source>
        <dbReference type="ARBA" id="ARBA00022553"/>
    </source>
</evidence>
<dbReference type="InterPro" id="IPR011123">
    <property type="entry name" value="Y_Y_Y"/>
</dbReference>
<dbReference type="RefSeq" id="WP_221232866.1">
    <property type="nucleotide sequence ID" value="NZ_JACIEP010000001.1"/>
</dbReference>
<dbReference type="InterPro" id="IPR011110">
    <property type="entry name" value="Reg_prop"/>
</dbReference>
<feature type="modified residue" description="4-aspartylphosphate" evidence="7">
    <location>
        <position position="1131"/>
    </location>
</feature>
<dbReference type="EC" id="2.7.13.3" evidence="2"/>
<dbReference type="SUPFAM" id="SSF50998">
    <property type="entry name" value="Quinoprotein alcohol dehydrogenase-like"/>
    <property type="match status" value="1"/>
</dbReference>
<dbReference type="Gene3D" id="3.40.50.2300">
    <property type="match status" value="1"/>
</dbReference>
<dbReference type="FunFam" id="1.10.287.130:FF:000045">
    <property type="entry name" value="Two-component system sensor histidine kinase/response regulator"/>
    <property type="match status" value="1"/>
</dbReference>
<keyword evidence="13" id="KW-1185">Reference proteome</keyword>
<feature type="transmembrane region" description="Helical" evidence="8">
    <location>
        <begin position="780"/>
        <end position="801"/>
    </location>
</feature>
<dbReference type="InterPro" id="IPR011006">
    <property type="entry name" value="CheY-like_superfamily"/>
</dbReference>
<dbReference type="Pfam" id="PF07495">
    <property type="entry name" value="Y_Y_Y"/>
    <property type="match status" value="1"/>
</dbReference>
<dbReference type="SMART" id="SM00342">
    <property type="entry name" value="HTH_ARAC"/>
    <property type="match status" value="1"/>
</dbReference>
<dbReference type="InterPro" id="IPR009057">
    <property type="entry name" value="Homeodomain-like_sf"/>
</dbReference>
<gene>
    <name evidence="12" type="ORF">GGR21_000149</name>
</gene>
<comment type="caution">
    <text evidence="12">The sequence shown here is derived from an EMBL/GenBank/DDBJ whole genome shotgun (WGS) entry which is preliminary data.</text>
</comment>
<dbReference type="SMART" id="SM00388">
    <property type="entry name" value="HisKA"/>
    <property type="match status" value="1"/>
</dbReference>
<dbReference type="InterPro" id="IPR018060">
    <property type="entry name" value="HTH_AraC"/>
</dbReference>
<keyword evidence="8" id="KW-0472">Membrane</keyword>
<dbReference type="PROSITE" id="PS00041">
    <property type="entry name" value="HTH_ARAC_FAMILY_1"/>
    <property type="match status" value="1"/>
</dbReference>
<dbReference type="CDD" id="cd00075">
    <property type="entry name" value="HATPase"/>
    <property type="match status" value="1"/>
</dbReference>
<dbReference type="Pfam" id="PF00512">
    <property type="entry name" value="HisKA"/>
    <property type="match status" value="1"/>
</dbReference>
<dbReference type="Proteomes" id="UP000555103">
    <property type="component" value="Unassembled WGS sequence"/>
</dbReference>
<dbReference type="SUPFAM" id="SSF47384">
    <property type="entry name" value="Homodimeric domain of signal transducing histidine kinase"/>
    <property type="match status" value="1"/>
</dbReference>
<dbReference type="GO" id="GO:0043565">
    <property type="term" value="F:sequence-specific DNA binding"/>
    <property type="evidence" value="ECO:0007669"/>
    <property type="project" value="InterPro"/>
</dbReference>
<dbReference type="Pfam" id="PF02518">
    <property type="entry name" value="HATPase_c"/>
    <property type="match status" value="1"/>
</dbReference>
<protein>
    <recommendedName>
        <fullName evidence="2">histidine kinase</fullName>
        <ecNumber evidence="2">2.7.13.3</ecNumber>
    </recommendedName>
</protein>
<dbReference type="GO" id="GO:0003700">
    <property type="term" value="F:DNA-binding transcription factor activity"/>
    <property type="evidence" value="ECO:0007669"/>
    <property type="project" value="InterPro"/>
</dbReference>
<evidence type="ECO:0000259" key="9">
    <source>
        <dbReference type="PROSITE" id="PS01124"/>
    </source>
</evidence>
<dbReference type="SMART" id="SM00387">
    <property type="entry name" value="HATPase_c"/>
    <property type="match status" value="1"/>
</dbReference>
<evidence type="ECO:0000256" key="4">
    <source>
        <dbReference type="ARBA" id="ARBA00023015"/>
    </source>
</evidence>
<keyword evidence="8" id="KW-0812">Transmembrane</keyword>
<dbReference type="Gene3D" id="3.30.565.10">
    <property type="entry name" value="Histidine kinase-like ATPase, C-terminal domain"/>
    <property type="match status" value="1"/>
</dbReference>
<dbReference type="Pfam" id="PF12833">
    <property type="entry name" value="HTH_18"/>
    <property type="match status" value="1"/>
</dbReference>
<dbReference type="FunFam" id="2.60.40.10:FF:000791">
    <property type="entry name" value="Two-component system sensor histidine kinase/response regulator"/>
    <property type="match status" value="1"/>
</dbReference>
<dbReference type="InterPro" id="IPR013783">
    <property type="entry name" value="Ig-like_fold"/>
</dbReference>
<proteinExistence type="predicted"/>
<keyword evidence="12" id="KW-0808">Transferase</keyword>
<evidence type="ECO:0000259" key="11">
    <source>
        <dbReference type="PROSITE" id="PS50110"/>
    </source>
</evidence>
<evidence type="ECO:0000313" key="13">
    <source>
        <dbReference type="Proteomes" id="UP000555103"/>
    </source>
</evidence>
<dbReference type="SMART" id="SM00448">
    <property type="entry name" value="REC"/>
    <property type="match status" value="1"/>
</dbReference>
<organism evidence="12 13">
    <name type="scientific">Dysgonomonas hofstadii</name>
    <dbReference type="NCBI Taxonomy" id="637886"/>
    <lineage>
        <taxon>Bacteria</taxon>
        <taxon>Pseudomonadati</taxon>
        <taxon>Bacteroidota</taxon>
        <taxon>Bacteroidia</taxon>
        <taxon>Bacteroidales</taxon>
        <taxon>Dysgonomonadaceae</taxon>
        <taxon>Dysgonomonas</taxon>
    </lineage>
</organism>
<dbReference type="InterPro" id="IPR018062">
    <property type="entry name" value="HTH_AraC-typ_CS"/>
</dbReference>
<accession>A0A840CLF6</accession>
<evidence type="ECO:0000313" key="12">
    <source>
        <dbReference type="EMBL" id="MBB4034264.1"/>
    </source>
</evidence>
<keyword evidence="12" id="KW-0418">Kinase</keyword>
<dbReference type="InterPro" id="IPR036097">
    <property type="entry name" value="HisK_dim/P_sf"/>
</dbReference>
<dbReference type="PROSITE" id="PS50110">
    <property type="entry name" value="RESPONSE_REGULATORY"/>
    <property type="match status" value="1"/>
</dbReference>
<name>A0A840CLF6_9BACT</name>